<feature type="non-terminal residue" evidence="2">
    <location>
        <position position="244"/>
    </location>
</feature>
<dbReference type="GO" id="GO:0003964">
    <property type="term" value="F:RNA-directed DNA polymerase activity"/>
    <property type="evidence" value="ECO:0007669"/>
    <property type="project" value="UniProtKB-KW"/>
</dbReference>
<keyword evidence="2" id="KW-0695">RNA-directed DNA polymerase</keyword>
<sequence length="244" mass="28086">IPKVPNANMVKDFRPISLIGSLYKVIAKVLENRLVIVLDDIVDEIQSAFVTDRQILDSPFILNKVVHWCKNKKKQSMIFKVDFEKAYDSVRWDFIDDIFRRFGFGEKWCKWIQSCLYSSRGSVLVNGSPTKEFLFYKGLKQDDPLYPFLFILVMKSLHVSFQRVVDAGLFNGIKLDSSLQILHLFYADDAIFMGQWSQCNIDTIIRVLDVFYRASGLRINTNKSNLMGISVDSNKVKHAAAVKI</sequence>
<dbReference type="Pfam" id="PF00078">
    <property type="entry name" value="RVT_1"/>
    <property type="match status" value="1"/>
</dbReference>
<proteinExistence type="predicted"/>
<dbReference type="PROSITE" id="PS50878">
    <property type="entry name" value="RT_POL"/>
    <property type="match status" value="1"/>
</dbReference>
<evidence type="ECO:0000259" key="1">
    <source>
        <dbReference type="PROSITE" id="PS50878"/>
    </source>
</evidence>
<reference evidence="2" key="1">
    <citation type="journal article" date="2019" name="Sci. Rep.">
        <title>Draft genome of Tanacetum cinerariifolium, the natural source of mosquito coil.</title>
        <authorList>
            <person name="Yamashiro T."/>
            <person name="Shiraishi A."/>
            <person name="Satake H."/>
            <person name="Nakayama K."/>
        </authorList>
    </citation>
    <scope>NUCLEOTIDE SEQUENCE</scope>
</reference>
<evidence type="ECO:0000313" key="2">
    <source>
        <dbReference type="EMBL" id="GFC81710.1"/>
    </source>
</evidence>
<gene>
    <name evidence="2" type="ORF">Tci_853680</name>
</gene>
<dbReference type="CDD" id="cd01650">
    <property type="entry name" value="RT_nLTR_like"/>
    <property type="match status" value="1"/>
</dbReference>
<dbReference type="PANTHER" id="PTHR31635:SF196">
    <property type="entry name" value="REVERSE TRANSCRIPTASE DOMAIN-CONTAINING PROTEIN-RELATED"/>
    <property type="match status" value="1"/>
</dbReference>
<name>A0A699R654_TANCI</name>
<dbReference type="AlphaFoldDB" id="A0A699R654"/>
<dbReference type="SUPFAM" id="SSF56672">
    <property type="entry name" value="DNA/RNA polymerases"/>
    <property type="match status" value="1"/>
</dbReference>
<dbReference type="InterPro" id="IPR043502">
    <property type="entry name" value="DNA/RNA_pol_sf"/>
</dbReference>
<dbReference type="InterPro" id="IPR000477">
    <property type="entry name" value="RT_dom"/>
</dbReference>
<comment type="caution">
    <text evidence="2">The sequence shown here is derived from an EMBL/GenBank/DDBJ whole genome shotgun (WGS) entry which is preliminary data.</text>
</comment>
<organism evidence="2">
    <name type="scientific">Tanacetum cinerariifolium</name>
    <name type="common">Dalmatian daisy</name>
    <name type="synonym">Chrysanthemum cinerariifolium</name>
    <dbReference type="NCBI Taxonomy" id="118510"/>
    <lineage>
        <taxon>Eukaryota</taxon>
        <taxon>Viridiplantae</taxon>
        <taxon>Streptophyta</taxon>
        <taxon>Embryophyta</taxon>
        <taxon>Tracheophyta</taxon>
        <taxon>Spermatophyta</taxon>
        <taxon>Magnoliopsida</taxon>
        <taxon>eudicotyledons</taxon>
        <taxon>Gunneridae</taxon>
        <taxon>Pentapetalae</taxon>
        <taxon>asterids</taxon>
        <taxon>campanulids</taxon>
        <taxon>Asterales</taxon>
        <taxon>Asteraceae</taxon>
        <taxon>Asteroideae</taxon>
        <taxon>Anthemideae</taxon>
        <taxon>Anthemidinae</taxon>
        <taxon>Tanacetum</taxon>
    </lineage>
</organism>
<keyword evidence="2" id="KW-0548">Nucleotidyltransferase</keyword>
<protein>
    <submittedName>
        <fullName evidence="2">RNA-directed DNA polymerase, eukaryota, reverse transcriptase zinc-binding domain protein</fullName>
    </submittedName>
</protein>
<feature type="domain" description="Reverse transcriptase" evidence="1">
    <location>
        <begin position="1"/>
        <end position="244"/>
    </location>
</feature>
<feature type="non-terminal residue" evidence="2">
    <location>
        <position position="1"/>
    </location>
</feature>
<keyword evidence="2" id="KW-0808">Transferase</keyword>
<dbReference type="EMBL" id="BKCJ011080918">
    <property type="protein sequence ID" value="GFC81710.1"/>
    <property type="molecule type" value="Genomic_DNA"/>
</dbReference>
<accession>A0A699R654</accession>
<dbReference type="PANTHER" id="PTHR31635">
    <property type="entry name" value="REVERSE TRANSCRIPTASE DOMAIN-CONTAINING PROTEIN-RELATED"/>
    <property type="match status" value="1"/>
</dbReference>